<evidence type="ECO:0000313" key="3">
    <source>
        <dbReference type="EMBL" id="QXJ33333.1"/>
    </source>
</evidence>
<feature type="compositionally biased region" description="Basic residues" evidence="1">
    <location>
        <begin position="80"/>
        <end position="104"/>
    </location>
</feature>
<dbReference type="EC" id="2.7.7.6" evidence="3"/>
<feature type="compositionally biased region" description="Acidic residues" evidence="1">
    <location>
        <begin position="7"/>
        <end position="31"/>
    </location>
</feature>
<proteinExistence type="predicted"/>
<dbReference type="GO" id="GO:0000428">
    <property type="term" value="C:DNA-directed RNA polymerase complex"/>
    <property type="evidence" value="ECO:0007669"/>
    <property type="project" value="UniProtKB-KW"/>
</dbReference>
<keyword evidence="3" id="KW-0808">Transferase</keyword>
<keyword evidence="3" id="KW-0240">DNA-directed RNA polymerase</keyword>
<sequence length="104" mass="12234">MVSGMSTEEEKEGTNDEEVSEEREVEETSEEEFPKLSIQDIELLMKNTEIWDNLLNDKISVDEAKRLFEDNYRDYEKRDSRRKAKKAASKKVKKTKKKEKSVEG</sequence>
<evidence type="ECO:0000313" key="4">
    <source>
        <dbReference type="Proteomes" id="UP000693941"/>
    </source>
</evidence>
<dbReference type="EMBL" id="CP077715">
    <property type="protein sequence ID" value="QXJ33333.1"/>
    <property type="molecule type" value="Genomic_DNA"/>
</dbReference>
<evidence type="ECO:0000256" key="1">
    <source>
        <dbReference type="SAM" id="MobiDB-lite"/>
    </source>
</evidence>
<keyword evidence="3" id="KW-0548">Nucleotidyltransferase</keyword>
<name>A0A8F5BXM4_9CREN</name>
<feature type="region of interest" description="Disordered" evidence="1">
    <location>
        <begin position="1"/>
        <end position="34"/>
    </location>
</feature>
<dbReference type="AlphaFoldDB" id="A0A8F5BXM4"/>
<feature type="region of interest" description="Disordered" evidence="1">
    <location>
        <begin position="78"/>
        <end position="104"/>
    </location>
</feature>
<feature type="domain" description="RNA polymerase Rpo13 subunit HTH" evidence="2">
    <location>
        <begin position="21"/>
        <end position="59"/>
    </location>
</feature>
<dbReference type="GO" id="GO:0003899">
    <property type="term" value="F:DNA-directed RNA polymerase activity"/>
    <property type="evidence" value="ECO:0007669"/>
    <property type="project" value="UniProtKB-EC"/>
</dbReference>
<dbReference type="Pfam" id="PF12136">
    <property type="entry name" value="RNA_pol_Rpo13"/>
    <property type="match status" value="1"/>
</dbReference>
<accession>A0A8F5BXM4</accession>
<reference evidence="3" key="1">
    <citation type="journal article" date="2021" name="Environ. Microbiol.">
        <title>New insights into the diversity and evolution of the archaeal mobilome from three complete genomes of Saccharolobus shibatae.</title>
        <authorList>
            <person name="Medvedeva S."/>
            <person name="Brandt D."/>
            <person name="Cvirkaite-Krupovic V."/>
            <person name="Liu Y."/>
            <person name="Severinov K."/>
            <person name="Ishino S."/>
            <person name="Ishino Y."/>
            <person name="Prangishvili D."/>
            <person name="Kalinowski J."/>
            <person name="Krupovic M."/>
        </authorList>
    </citation>
    <scope>NUCLEOTIDE SEQUENCE</scope>
    <source>
        <strain evidence="3">BEU9</strain>
    </source>
</reference>
<dbReference type="Proteomes" id="UP000693941">
    <property type="component" value="Chromosome"/>
</dbReference>
<dbReference type="GeneID" id="65561418"/>
<dbReference type="RefSeq" id="WP_218260916.1">
    <property type="nucleotide sequence ID" value="NZ_CP077715.1"/>
</dbReference>
<evidence type="ECO:0000259" key="2">
    <source>
        <dbReference type="Pfam" id="PF12136"/>
    </source>
</evidence>
<keyword evidence="3" id="KW-0804">Transcription</keyword>
<dbReference type="InterPro" id="IPR021985">
    <property type="entry name" value="RNA_pol_Rpo13"/>
</dbReference>
<organism evidence="3 4">
    <name type="scientific">Saccharolobus shibatae</name>
    <dbReference type="NCBI Taxonomy" id="2286"/>
    <lineage>
        <taxon>Archaea</taxon>
        <taxon>Thermoproteota</taxon>
        <taxon>Thermoprotei</taxon>
        <taxon>Sulfolobales</taxon>
        <taxon>Sulfolobaceae</taxon>
        <taxon>Saccharolobus</taxon>
    </lineage>
</organism>
<gene>
    <name evidence="3" type="ORF">J5U21_03006</name>
</gene>
<protein>
    <submittedName>
        <fullName evidence="3">DNA-directed RNA polymerase subunit Rpo13</fullName>
        <ecNumber evidence="3">2.7.7.6</ecNumber>
    </submittedName>
</protein>